<dbReference type="EMBL" id="BAAAMY010000014">
    <property type="protein sequence ID" value="GAA1931299.1"/>
    <property type="molecule type" value="Genomic_DNA"/>
</dbReference>
<keyword evidence="7" id="KW-1185">Reference proteome</keyword>
<dbReference type="Pfam" id="PF00465">
    <property type="entry name" value="Fe-ADH"/>
    <property type="match status" value="1"/>
</dbReference>
<keyword evidence="3" id="KW-0520">NAD</keyword>
<dbReference type="SUPFAM" id="SSF56796">
    <property type="entry name" value="Dehydroquinate synthase-like"/>
    <property type="match status" value="1"/>
</dbReference>
<protein>
    <submittedName>
        <fullName evidence="6">Maleylacetate reductase</fullName>
    </submittedName>
</protein>
<evidence type="ECO:0000256" key="1">
    <source>
        <dbReference type="ARBA" id="ARBA00007358"/>
    </source>
</evidence>
<feature type="domain" description="Fe-containing alcohol dehydrogenase-like C-terminal" evidence="5">
    <location>
        <begin position="179"/>
        <end position="370"/>
    </location>
</feature>
<proteinExistence type="inferred from homology"/>
<reference evidence="7" key="1">
    <citation type="journal article" date="2019" name="Int. J. Syst. Evol. Microbiol.">
        <title>The Global Catalogue of Microorganisms (GCM) 10K type strain sequencing project: providing services to taxonomists for standard genome sequencing and annotation.</title>
        <authorList>
            <consortium name="The Broad Institute Genomics Platform"/>
            <consortium name="The Broad Institute Genome Sequencing Center for Infectious Disease"/>
            <person name="Wu L."/>
            <person name="Ma J."/>
        </authorList>
    </citation>
    <scope>NUCLEOTIDE SEQUENCE [LARGE SCALE GENOMIC DNA]</scope>
    <source>
        <strain evidence="7">JCM 14046</strain>
    </source>
</reference>
<evidence type="ECO:0000259" key="4">
    <source>
        <dbReference type="Pfam" id="PF00465"/>
    </source>
</evidence>
<evidence type="ECO:0000256" key="3">
    <source>
        <dbReference type="ARBA" id="ARBA00023027"/>
    </source>
</evidence>
<dbReference type="InterPro" id="IPR039697">
    <property type="entry name" value="Alcohol_dehydrogenase_Fe"/>
</dbReference>
<sequence>MTHDTRLGFDRETLAQRVVFAPGAAASRLADELRRLGGTRVLLVAGSAEAELADRLTADLATRPGAGAGPVVVGVFDAVRPHVPVAVAEAARATAAETGAEVLLSVGGGSTTGTAKAVALTTGLPVLAVPTTYAGSEATPVWGLTEHGRKRTGVDPVVLPRTVLYDADLTATLPVGLAAASGLNALAHAVDALWAPRVDPVDTVLAGETVRVLAEGLRALVADPDGPGAPAARDRCLYGAHLSAVVFASAGSGLHHKVCHVLGGAHDLPHADTHAVVLPHVLAFNAPAAPEAARRVAEALGDRDAVAGLVALARDLGAPTALRDLRGPDGTRMREADLAPDAALVAEAAPPSNPRPVAPADAEQLLRAAWAGTDPRGDGER</sequence>
<dbReference type="Gene3D" id="1.20.1090.10">
    <property type="entry name" value="Dehydroquinate synthase-like - alpha domain"/>
    <property type="match status" value="1"/>
</dbReference>
<name>A0ABP5B844_9ACTN</name>
<accession>A0ABP5B844</accession>
<dbReference type="Pfam" id="PF25137">
    <property type="entry name" value="ADH_Fe_C"/>
    <property type="match status" value="1"/>
</dbReference>
<dbReference type="InterPro" id="IPR056798">
    <property type="entry name" value="ADH_Fe_C"/>
</dbReference>
<comment type="caution">
    <text evidence="6">The sequence shown here is derived from an EMBL/GenBank/DDBJ whole genome shotgun (WGS) entry which is preliminary data.</text>
</comment>
<organism evidence="6 7">
    <name type="scientific">Nocardioides lentus</name>
    <dbReference type="NCBI Taxonomy" id="338077"/>
    <lineage>
        <taxon>Bacteria</taxon>
        <taxon>Bacillati</taxon>
        <taxon>Actinomycetota</taxon>
        <taxon>Actinomycetes</taxon>
        <taxon>Propionibacteriales</taxon>
        <taxon>Nocardioidaceae</taxon>
        <taxon>Nocardioides</taxon>
    </lineage>
</organism>
<comment type="similarity">
    <text evidence="1">Belongs to the iron-containing alcohol dehydrogenase family.</text>
</comment>
<keyword evidence="2" id="KW-0560">Oxidoreductase</keyword>
<dbReference type="InterPro" id="IPR034786">
    <property type="entry name" value="MAR"/>
</dbReference>
<feature type="domain" description="Alcohol dehydrogenase iron-type/glycerol dehydrogenase GldA" evidence="4">
    <location>
        <begin position="16"/>
        <end position="166"/>
    </location>
</feature>
<gene>
    <name evidence="6" type="ORF">GCM10009737_36580</name>
</gene>
<dbReference type="PANTHER" id="PTHR11496">
    <property type="entry name" value="ALCOHOL DEHYDROGENASE"/>
    <property type="match status" value="1"/>
</dbReference>
<dbReference type="PANTHER" id="PTHR11496:SF102">
    <property type="entry name" value="ALCOHOL DEHYDROGENASE 4"/>
    <property type="match status" value="1"/>
</dbReference>
<evidence type="ECO:0000313" key="6">
    <source>
        <dbReference type="EMBL" id="GAA1931299.1"/>
    </source>
</evidence>
<evidence type="ECO:0000259" key="5">
    <source>
        <dbReference type="Pfam" id="PF25137"/>
    </source>
</evidence>
<evidence type="ECO:0000256" key="2">
    <source>
        <dbReference type="ARBA" id="ARBA00023002"/>
    </source>
</evidence>
<dbReference type="RefSeq" id="WP_344009345.1">
    <property type="nucleotide sequence ID" value="NZ_BAAAMY010000014.1"/>
</dbReference>
<dbReference type="InterPro" id="IPR001670">
    <property type="entry name" value="ADH_Fe/GldA"/>
</dbReference>
<dbReference type="Proteomes" id="UP001501612">
    <property type="component" value="Unassembled WGS sequence"/>
</dbReference>
<dbReference type="Gene3D" id="3.40.50.1970">
    <property type="match status" value="1"/>
</dbReference>
<evidence type="ECO:0000313" key="7">
    <source>
        <dbReference type="Proteomes" id="UP001501612"/>
    </source>
</evidence>
<dbReference type="CDD" id="cd08177">
    <property type="entry name" value="MAR"/>
    <property type="match status" value="1"/>
</dbReference>